<accession>A0A5C5YDF9</accession>
<name>A0A5C5YDF9_9BACT</name>
<dbReference type="EMBL" id="SJPO01000009">
    <property type="protein sequence ID" value="TWT73756.1"/>
    <property type="molecule type" value="Genomic_DNA"/>
</dbReference>
<dbReference type="RefSeq" id="WP_146589542.1">
    <property type="nucleotide sequence ID" value="NZ_SJPO01000009.1"/>
</dbReference>
<dbReference type="AlphaFoldDB" id="A0A5C5YDF9"/>
<gene>
    <name evidence="2" type="ORF">Pla123a_36490</name>
</gene>
<keyword evidence="3" id="KW-1185">Reference proteome</keyword>
<dbReference type="SMART" id="SM01022">
    <property type="entry name" value="ASCH"/>
    <property type="match status" value="1"/>
</dbReference>
<dbReference type="SUPFAM" id="SSF88697">
    <property type="entry name" value="PUA domain-like"/>
    <property type="match status" value="1"/>
</dbReference>
<protein>
    <submittedName>
        <fullName evidence="2">ASCH domain protein</fullName>
    </submittedName>
</protein>
<dbReference type="PANTHER" id="PTHR42250:SF1">
    <property type="entry name" value="ASCH DOMAIN-CONTAINING PROTEIN"/>
    <property type="match status" value="1"/>
</dbReference>
<evidence type="ECO:0000313" key="2">
    <source>
        <dbReference type="EMBL" id="TWT73756.1"/>
    </source>
</evidence>
<dbReference type="InterPro" id="IPR015947">
    <property type="entry name" value="PUA-like_sf"/>
</dbReference>
<comment type="caution">
    <text evidence="2">The sequence shown here is derived from an EMBL/GenBank/DDBJ whole genome shotgun (WGS) entry which is preliminary data.</text>
</comment>
<sequence length="110" mass="12430">MLLFKKKFLEPIRAGRKTQTIRLWSHRRMRAGQQSYIPGIGPIEVTEVAEVRLEELTDQDALRDGFADAAALRQELELIYGDKLAAGYSAYRVRFRVGEPTGRAAGGRPR</sequence>
<feature type="domain" description="ASCH" evidence="1">
    <location>
        <begin position="2"/>
        <end position="99"/>
    </location>
</feature>
<dbReference type="Gene3D" id="2.30.130.30">
    <property type="entry name" value="Hypothetical protein"/>
    <property type="match status" value="1"/>
</dbReference>
<evidence type="ECO:0000313" key="3">
    <source>
        <dbReference type="Proteomes" id="UP000318478"/>
    </source>
</evidence>
<evidence type="ECO:0000259" key="1">
    <source>
        <dbReference type="SMART" id="SM01022"/>
    </source>
</evidence>
<dbReference type="OrthoDB" id="284720at2"/>
<dbReference type="InterPro" id="IPR007374">
    <property type="entry name" value="ASCH_domain"/>
</dbReference>
<organism evidence="2 3">
    <name type="scientific">Posidoniimonas polymericola</name>
    <dbReference type="NCBI Taxonomy" id="2528002"/>
    <lineage>
        <taxon>Bacteria</taxon>
        <taxon>Pseudomonadati</taxon>
        <taxon>Planctomycetota</taxon>
        <taxon>Planctomycetia</taxon>
        <taxon>Pirellulales</taxon>
        <taxon>Lacipirellulaceae</taxon>
        <taxon>Posidoniimonas</taxon>
    </lineage>
</organism>
<dbReference type="Pfam" id="PF04266">
    <property type="entry name" value="ASCH"/>
    <property type="match status" value="1"/>
</dbReference>
<dbReference type="Proteomes" id="UP000318478">
    <property type="component" value="Unassembled WGS sequence"/>
</dbReference>
<proteinExistence type="predicted"/>
<reference evidence="2 3" key="1">
    <citation type="submission" date="2019-02" db="EMBL/GenBank/DDBJ databases">
        <title>Deep-cultivation of Planctomycetes and their phenomic and genomic characterization uncovers novel biology.</title>
        <authorList>
            <person name="Wiegand S."/>
            <person name="Jogler M."/>
            <person name="Boedeker C."/>
            <person name="Pinto D."/>
            <person name="Vollmers J."/>
            <person name="Rivas-Marin E."/>
            <person name="Kohn T."/>
            <person name="Peeters S.H."/>
            <person name="Heuer A."/>
            <person name="Rast P."/>
            <person name="Oberbeckmann S."/>
            <person name="Bunk B."/>
            <person name="Jeske O."/>
            <person name="Meyerdierks A."/>
            <person name="Storesund J.E."/>
            <person name="Kallscheuer N."/>
            <person name="Luecker S."/>
            <person name="Lage O.M."/>
            <person name="Pohl T."/>
            <person name="Merkel B.J."/>
            <person name="Hornburger P."/>
            <person name="Mueller R.-W."/>
            <person name="Bruemmer F."/>
            <person name="Labrenz M."/>
            <person name="Spormann A.M."/>
            <person name="Op Den Camp H."/>
            <person name="Overmann J."/>
            <person name="Amann R."/>
            <person name="Jetten M.S.M."/>
            <person name="Mascher T."/>
            <person name="Medema M.H."/>
            <person name="Devos D.P."/>
            <person name="Kaster A.-K."/>
            <person name="Ovreas L."/>
            <person name="Rohde M."/>
            <person name="Galperin M.Y."/>
            <person name="Jogler C."/>
        </authorList>
    </citation>
    <scope>NUCLEOTIDE SEQUENCE [LARGE SCALE GENOMIC DNA]</scope>
    <source>
        <strain evidence="2 3">Pla123a</strain>
    </source>
</reference>
<dbReference type="PANTHER" id="PTHR42250">
    <property type="entry name" value="ASCH DOMAIN-CONTAINING PROTEIN"/>
    <property type="match status" value="1"/>
</dbReference>
<dbReference type="CDD" id="cd06552">
    <property type="entry name" value="ASCH_yqfb_like"/>
    <property type="match status" value="1"/>
</dbReference>